<evidence type="ECO:0000313" key="2">
    <source>
        <dbReference type="EMBL" id="KAG5164028.1"/>
    </source>
</evidence>
<dbReference type="OrthoDB" id="9514740at2759"/>
<protein>
    <recommendedName>
        <fullName evidence="1">PARP catalytic domain-containing protein</fullName>
    </recommendedName>
</protein>
<dbReference type="Pfam" id="PF00644">
    <property type="entry name" value="PARP"/>
    <property type="match status" value="1"/>
</dbReference>
<dbReference type="EMBL" id="JAFIQS010000013">
    <property type="protein sequence ID" value="KAG5164028.1"/>
    <property type="molecule type" value="Genomic_DNA"/>
</dbReference>
<accession>A0A8H8CFV3</accession>
<organism evidence="2">
    <name type="scientific">Psilocybe cubensis</name>
    <name type="common">Psychedelic mushroom</name>
    <name type="synonym">Stropharia cubensis</name>
    <dbReference type="NCBI Taxonomy" id="181762"/>
    <lineage>
        <taxon>Eukaryota</taxon>
        <taxon>Fungi</taxon>
        <taxon>Dikarya</taxon>
        <taxon>Basidiomycota</taxon>
        <taxon>Agaricomycotina</taxon>
        <taxon>Agaricomycetes</taxon>
        <taxon>Agaricomycetidae</taxon>
        <taxon>Agaricales</taxon>
        <taxon>Agaricineae</taxon>
        <taxon>Strophariaceae</taxon>
        <taxon>Psilocybe</taxon>
    </lineage>
</organism>
<sequence length="227" mass="25092">MPILHAALDASGHAHIHTCYSSPVNLIHLPPNDPEYQLISGAFLNGWKHPHKAKPRVQRIFYVAYSGAGLTHLCKFSDYSNKVGNTQMLFHGTRRACKIAETPSIVTTCTLTDCHLCHILRGSYDIERAKGARMFGPGIYSTAVSSKADDYTTNAQSSTRTRVMIVNHVALGRSKTMYEACHDMQHAPHLYNSVTAATFPEGGKVNYHEAVVYREDAICANAIVVYQ</sequence>
<comment type="caution">
    <text evidence="2">The sequence shown here is derived from an EMBL/GenBank/DDBJ whole genome shotgun (WGS) entry which is preliminary data.</text>
</comment>
<dbReference type="InterPro" id="IPR012317">
    <property type="entry name" value="Poly(ADP-ribose)pol_cat_dom"/>
</dbReference>
<reference evidence="2" key="1">
    <citation type="submission" date="2021-02" db="EMBL/GenBank/DDBJ databases">
        <title>Psilocybe cubensis genome.</title>
        <authorList>
            <person name="Mckernan K.J."/>
            <person name="Crawford S."/>
            <person name="Trippe A."/>
            <person name="Kane L.T."/>
            <person name="Mclaughlin S."/>
        </authorList>
    </citation>
    <scope>NUCLEOTIDE SEQUENCE [LARGE SCALE GENOMIC DNA]</scope>
    <source>
        <strain evidence="2">MGC-MH-2018</strain>
    </source>
</reference>
<gene>
    <name evidence="2" type="ORF">JR316_011225</name>
</gene>
<feature type="domain" description="PARP catalytic" evidence="1">
    <location>
        <begin position="132"/>
        <end position="197"/>
    </location>
</feature>
<dbReference type="AlphaFoldDB" id="A0A8H8CFV3"/>
<dbReference type="SUPFAM" id="SSF56399">
    <property type="entry name" value="ADP-ribosylation"/>
    <property type="match status" value="1"/>
</dbReference>
<evidence type="ECO:0000259" key="1">
    <source>
        <dbReference type="Pfam" id="PF00644"/>
    </source>
</evidence>
<proteinExistence type="predicted"/>
<dbReference type="Gene3D" id="3.90.228.10">
    <property type="match status" value="1"/>
</dbReference>
<name>A0A8H8CFV3_PSICU</name>
<dbReference type="GO" id="GO:0003950">
    <property type="term" value="F:NAD+ poly-ADP-ribosyltransferase activity"/>
    <property type="evidence" value="ECO:0007669"/>
    <property type="project" value="InterPro"/>
</dbReference>